<accession>A0AAV7N6V6</accession>
<evidence type="ECO:0000313" key="3">
    <source>
        <dbReference type="Proteomes" id="UP001066276"/>
    </source>
</evidence>
<name>A0AAV7N6V6_PLEWA</name>
<protein>
    <submittedName>
        <fullName evidence="2">Uncharacterized protein</fullName>
    </submittedName>
</protein>
<evidence type="ECO:0000313" key="2">
    <source>
        <dbReference type="EMBL" id="KAJ1111236.1"/>
    </source>
</evidence>
<gene>
    <name evidence="2" type="ORF">NDU88_008572</name>
</gene>
<evidence type="ECO:0000256" key="1">
    <source>
        <dbReference type="SAM" id="MobiDB-lite"/>
    </source>
</evidence>
<sequence length="250" mass="27374">MAGFPLLPASESIPQTANPSGGKAKGKSQGKRWHSNAFEQISASIMEDHDYSQLQLQTSTSDDVFEYPVPVGSDSSSGDASESDQGDASGPSKKKRQDRRLDPGPSPAKVLTFDPTEIVHPRSTNWSPLPEVTNYVQSHLSQGFYEEVMARLCSECPRAGKVSDTPEVDPTMINLMKKWAKAPKKCLDRAWHPCQDKLLDTSGPLTKILELGFQAKGAGIAVDPDILIGWDFVEFSVAKKEDMHSCRQVL</sequence>
<comment type="caution">
    <text evidence="2">The sequence shown here is derived from an EMBL/GenBank/DDBJ whole genome shotgun (WGS) entry which is preliminary data.</text>
</comment>
<organism evidence="2 3">
    <name type="scientific">Pleurodeles waltl</name>
    <name type="common">Iberian ribbed newt</name>
    <dbReference type="NCBI Taxonomy" id="8319"/>
    <lineage>
        <taxon>Eukaryota</taxon>
        <taxon>Metazoa</taxon>
        <taxon>Chordata</taxon>
        <taxon>Craniata</taxon>
        <taxon>Vertebrata</taxon>
        <taxon>Euteleostomi</taxon>
        <taxon>Amphibia</taxon>
        <taxon>Batrachia</taxon>
        <taxon>Caudata</taxon>
        <taxon>Salamandroidea</taxon>
        <taxon>Salamandridae</taxon>
        <taxon>Pleurodelinae</taxon>
        <taxon>Pleurodeles</taxon>
    </lineage>
</organism>
<proteinExistence type="predicted"/>
<dbReference type="AlphaFoldDB" id="A0AAV7N6V6"/>
<dbReference type="Proteomes" id="UP001066276">
    <property type="component" value="Chromosome 9"/>
</dbReference>
<feature type="compositionally biased region" description="Basic residues" evidence="1">
    <location>
        <begin position="24"/>
        <end position="34"/>
    </location>
</feature>
<keyword evidence="3" id="KW-1185">Reference proteome</keyword>
<feature type="region of interest" description="Disordered" evidence="1">
    <location>
        <begin position="1"/>
        <end position="111"/>
    </location>
</feature>
<dbReference type="EMBL" id="JANPWB010000013">
    <property type="protein sequence ID" value="KAJ1111236.1"/>
    <property type="molecule type" value="Genomic_DNA"/>
</dbReference>
<reference evidence="2" key="1">
    <citation type="journal article" date="2022" name="bioRxiv">
        <title>Sequencing and chromosome-scale assembly of the giantPleurodeles waltlgenome.</title>
        <authorList>
            <person name="Brown T."/>
            <person name="Elewa A."/>
            <person name="Iarovenko S."/>
            <person name="Subramanian E."/>
            <person name="Araus A.J."/>
            <person name="Petzold A."/>
            <person name="Susuki M."/>
            <person name="Suzuki K.-i.T."/>
            <person name="Hayashi T."/>
            <person name="Toyoda A."/>
            <person name="Oliveira C."/>
            <person name="Osipova E."/>
            <person name="Leigh N.D."/>
            <person name="Simon A."/>
            <person name="Yun M.H."/>
        </authorList>
    </citation>
    <scope>NUCLEOTIDE SEQUENCE</scope>
    <source>
        <strain evidence="2">20211129_DDA</strain>
        <tissue evidence="2">Liver</tissue>
    </source>
</reference>
<feature type="compositionally biased region" description="Polar residues" evidence="1">
    <location>
        <begin position="52"/>
        <end position="62"/>
    </location>
</feature>